<evidence type="ECO:0000313" key="3">
    <source>
        <dbReference type="Proteomes" id="UP000824469"/>
    </source>
</evidence>
<sequence length="74" mass="8373">NISTTAAYRSVRDLIKKEKLKEMAKKKDNLKVNSVEKQGTLSSEKHPALRNDATETGITLRPLTMEDMKEAKNQ</sequence>
<feature type="non-terminal residue" evidence="2">
    <location>
        <position position="1"/>
    </location>
</feature>
<proteinExistence type="predicted"/>
<evidence type="ECO:0000256" key="1">
    <source>
        <dbReference type="SAM" id="MobiDB-lite"/>
    </source>
</evidence>
<dbReference type="AlphaFoldDB" id="A0AA38KR77"/>
<keyword evidence="3" id="KW-1185">Reference proteome</keyword>
<organism evidence="2 3">
    <name type="scientific">Taxus chinensis</name>
    <name type="common">Chinese yew</name>
    <name type="synonym">Taxus wallichiana var. chinensis</name>
    <dbReference type="NCBI Taxonomy" id="29808"/>
    <lineage>
        <taxon>Eukaryota</taxon>
        <taxon>Viridiplantae</taxon>
        <taxon>Streptophyta</taxon>
        <taxon>Embryophyta</taxon>
        <taxon>Tracheophyta</taxon>
        <taxon>Spermatophyta</taxon>
        <taxon>Pinopsida</taxon>
        <taxon>Pinidae</taxon>
        <taxon>Conifers II</taxon>
        <taxon>Cupressales</taxon>
        <taxon>Taxaceae</taxon>
        <taxon>Taxus</taxon>
    </lineage>
</organism>
<feature type="compositionally biased region" description="Basic and acidic residues" evidence="1">
    <location>
        <begin position="43"/>
        <end position="53"/>
    </location>
</feature>
<accession>A0AA38KR77</accession>
<dbReference type="EMBL" id="JAHRHJ020000007">
    <property type="protein sequence ID" value="KAH9309543.1"/>
    <property type="molecule type" value="Genomic_DNA"/>
</dbReference>
<feature type="non-terminal residue" evidence="2">
    <location>
        <position position="74"/>
    </location>
</feature>
<gene>
    <name evidence="2" type="ORF">KI387_037454</name>
</gene>
<dbReference type="Proteomes" id="UP000824469">
    <property type="component" value="Unassembled WGS sequence"/>
</dbReference>
<feature type="region of interest" description="Disordered" evidence="1">
    <location>
        <begin position="29"/>
        <end position="74"/>
    </location>
</feature>
<protein>
    <submittedName>
        <fullName evidence="2">Uncharacterized protein</fullName>
    </submittedName>
</protein>
<evidence type="ECO:0000313" key="2">
    <source>
        <dbReference type="EMBL" id="KAH9309543.1"/>
    </source>
</evidence>
<feature type="compositionally biased region" description="Basic and acidic residues" evidence="1">
    <location>
        <begin position="64"/>
        <end position="74"/>
    </location>
</feature>
<comment type="caution">
    <text evidence="2">The sequence shown here is derived from an EMBL/GenBank/DDBJ whole genome shotgun (WGS) entry which is preliminary data.</text>
</comment>
<reference evidence="2 3" key="1">
    <citation type="journal article" date="2021" name="Nat. Plants">
        <title>The Taxus genome provides insights into paclitaxel biosynthesis.</title>
        <authorList>
            <person name="Xiong X."/>
            <person name="Gou J."/>
            <person name="Liao Q."/>
            <person name="Li Y."/>
            <person name="Zhou Q."/>
            <person name="Bi G."/>
            <person name="Li C."/>
            <person name="Du R."/>
            <person name="Wang X."/>
            <person name="Sun T."/>
            <person name="Guo L."/>
            <person name="Liang H."/>
            <person name="Lu P."/>
            <person name="Wu Y."/>
            <person name="Zhang Z."/>
            <person name="Ro D.K."/>
            <person name="Shang Y."/>
            <person name="Huang S."/>
            <person name="Yan J."/>
        </authorList>
    </citation>
    <scope>NUCLEOTIDE SEQUENCE [LARGE SCALE GENOMIC DNA]</scope>
    <source>
        <strain evidence="2">Ta-2019</strain>
    </source>
</reference>
<name>A0AA38KR77_TAXCH</name>